<dbReference type="Gene3D" id="3.40.710.10">
    <property type="entry name" value="DD-peptidase/beta-lactamase superfamily"/>
    <property type="match status" value="1"/>
</dbReference>
<name>A0ABX1FJY2_9PSEU</name>
<feature type="region of interest" description="Disordered" evidence="1">
    <location>
        <begin position="1"/>
        <end position="20"/>
    </location>
</feature>
<dbReference type="Pfam" id="PF13354">
    <property type="entry name" value="Beta-lactamase2"/>
    <property type="match status" value="1"/>
</dbReference>
<accession>A0ABX1FJY2</accession>
<dbReference type="EMBL" id="VSRL01000072">
    <property type="protein sequence ID" value="NKE59059.1"/>
    <property type="molecule type" value="Genomic_DNA"/>
</dbReference>
<feature type="domain" description="Beta-lactamase class A catalytic" evidence="2">
    <location>
        <begin position="155"/>
        <end position="289"/>
    </location>
</feature>
<reference evidence="3 4" key="1">
    <citation type="submission" date="2019-08" db="EMBL/GenBank/DDBJ databases">
        <title>Lentzea from Indian Himalayas.</title>
        <authorList>
            <person name="Mandal S."/>
            <person name="Mallick Gupta A."/>
            <person name="Maiti P.K."/>
            <person name="Sarkar J."/>
            <person name="Mandal S."/>
        </authorList>
    </citation>
    <scope>NUCLEOTIDE SEQUENCE [LARGE SCALE GENOMIC DNA]</scope>
    <source>
        <strain evidence="3 4">PSKA42</strain>
    </source>
</reference>
<dbReference type="InterPro" id="IPR000871">
    <property type="entry name" value="Beta-lactam_class-A"/>
</dbReference>
<gene>
    <name evidence="3" type="ORF">FXN61_20485</name>
</gene>
<evidence type="ECO:0000313" key="3">
    <source>
        <dbReference type="EMBL" id="NKE59059.1"/>
    </source>
</evidence>
<dbReference type="PANTHER" id="PTHR35333">
    <property type="entry name" value="BETA-LACTAMASE"/>
    <property type="match status" value="1"/>
</dbReference>
<keyword evidence="3" id="KW-0378">Hydrolase</keyword>
<sequence length="318" mass="33362">MSWSGRILQQPLRRKSSTPGSCETDLLCVRWALILLLTAAVFVVPDVSPCHAHGKPSTDISRGPDVLDTGSAPDISHTAPDISDTGSSAISNISAADLSAAVAAGGVSDVGVAVMDLESDQVVSEQGDRPFYSASLSKLILAVDALQQPLSDDDQDLIHRALSASDDNAMDVLWTRFDGMDAIGRVAAEAGLTGTRAPDDPSQWGEVVITANDMVRLYHYILSSPVHDQIVAALSSAPPKAADGFDQAFGLLGVTGAYAKQGWMYYLPSDVYLHSAGVLGNRYAVAVLTTNPTGSWTTARQSINAVTRAVLAKLGVNG</sequence>
<feature type="region of interest" description="Disordered" evidence="1">
    <location>
        <begin position="53"/>
        <end position="86"/>
    </location>
</feature>
<dbReference type="PANTHER" id="PTHR35333:SF3">
    <property type="entry name" value="BETA-LACTAMASE-TYPE TRANSPEPTIDASE FOLD CONTAINING PROTEIN"/>
    <property type="match status" value="1"/>
</dbReference>
<proteinExistence type="predicted"/>
<evidence type="ECO:0000313" key="4">
    <source>
        <dbReference type="Proteomes" id="UP001515943"/>
    </source>
</evidence>
<dbReference type="InterPro" id="IPR045155">
    <property type="entry name" value="Beta-lactam_cat"/>
</dbReference>
<organism evidence="3 4">
    <name type="scientific">Lentzea indica</name>
    <dbReference type="NCBI Taxonomy" id="2604800"/>
    <lineage>
        <taxon>Bacteria</taxon>
        <taxon>Bacillati</taxon>
        <taxon>Actinomycetota</taxon>
        <taxon>Actinomycetes</taxon>
        <taxon>Pseudonocardiales</taxon>
        <taxon>Pseudonocardiaceae</taxon>
        <taxon>Lentzea</taxon>
    </lineage>
</organism>
<dbReference type="InterPro" id="IPR012338">
    <property type="entry name" value="Beta-lactam/transpept-like"/>
</dbReference>
<keyword evidence="4" id="KW-1185">Reference proteome</keyword>
<evidence type="ECO:0000256" key="1">
    <source>
        <dbReference type="SAM" id="MobiDB-lite"/>
    </source>
</evidence>
<dbReference type="GO" id="GO:0016787">
    <property type="term" value="F:hydrolase activity"/>
    <property type="evidence" value="ECO:0007669"/>
    <property type="project" value="UniProtKB-KW"/>
</dbReference>
<evidence type="ECO:0000259" key="2">
    <source>
        <dbReference type="Pfam" id="PF13354"/>
    </source>
</evidence>
<protein>
    <submittedName>
        <fullName evidence="3">Serine hydrolase</fullName>
    </submittedName>
</protein>
<comment type="caution">
    <text evidence="3">The sequence shown here is derived from an EMBL/GenBank/DDBJ whole genome shotgun (WGS) entry which is preliminary data.</text>
</comment>
<dbReference type="Proteomes" id="UP001515943">
    <property type="component" value="Unassembled WGS sequence"/>
</dbReference>
<dbReference type="SUPFAM" id="SSF56601">
    <property type="entry name" value="beta-lactamase/transpeptidase-like"/>
    <property type="match status" value="1"/>
</dbReference>